<name>A0A290QA55_9BACT</name>
<dbReference type="RefSeq" id="WP_096057204.1">
    <property type="nucleotide sequence ID" value="NZ_CP023344.1"/>
</dbReference>
<evidence type="ECO:0000256" key="1">
    <source>
        <dbReference type="SAM" id="SignalP"/>
    </source>
</evidence>
<reference evidence="3 4" key="1">
    <citation type="submission" date="2017-09" db="EMBL/GenBank/DDBJ databases">
        <title>Complete genome sequence of Verrucomicrobial strain HZ-65, isolated from freshwater.</title>
        <authorList>
            <person name="Choi A."/>
        </authorList>
    </citation>
    <scope>NUCLEOTIDE SEQUENCE [LARGE SCALE GENOMIC DNA]</scope>
    <source>
        <strain evidence="3 4">HZ-65</strain>
    </source>
</reference>
<feature type="domain" description="NADH:ubiquinone oxidoreductase intermediate-associated protein 30" evidence="2">
    <location>
        <begin position="46"/>
        <end position="187"/>
    </location>
</feature>
<dbReference type="Pfam" id="PF08547">
    <property type="entry name" value="CIA30"/>
    <property type="match status" value="1"/>
</dbReference>
<dbReference type="InterPro" id="IPR013857">
    <property type="entry name" value="NADH-UbQ_OxRdtase-assoc_prot30"/>
</dbReference>
<evidence type="ECO:0000259" key="2">
    <source>
        <dbReference type="Pfam" id="PF08547"/>
    </source>
</evidence>
<feature type="signal peptide" evidence="1">
    <location>
        <begin position="1"/>
        <end position="25"/>
    </location>
</feature>
<dbReference type="KEGG" id="vbh:CMV30_17365"/>
<sequence>MKILSHPAAVFTLLIAALYPQLAHAASVPALLDNFDDAQHTSMSTDRVWISDTVAGGQSRVTQKSVNGILIVEGELTPPRGSPGWVNLVLPLSPDGESRDLSEYSGVRLRLKIVTGALSLQVCTPEVTNYDYHNTLVAVRSGETQEIRLPFTKLKRAWSEQTPLNLKNIISVNLLAVGLSKGPFAYEVDEVGFY</sequence>
<organism evidence="3 4">
    <name type="scientific">Nibricoccus aquaticus</name>
    <dbReference type="NCBI Taxonomy" id="2576891"/>
    <lineage>
        <taxon>Bacteria</taxon>
        <taxon>Pseudomonadati</taxon>
        <taxon>Verrucomicrobiota</taxon>
        <taxon>Opitutia</taxon>
        <taxon>Opitutales</taxon>
        <taxon>Opitutaceae</taxon>
        <taxon>Nibricoccus</taxon>
    </lineage>
</organism>
<dbReference type="SUPFAM" id="SSF49785">
    <property type="entry name" value="Galactose-binding domain-like"/>
    <property type="match status" value="1"/>
</dbReference>
<dbReference type="InterPro" id="IPR008979">
    <property type="entry name" value="Galactose-bd-like_sf"/>
</dbReference>
<proteinExistence type="predicted"/>
<feature type="chain" id="PRO_5013194286" description="NADH:ubiquinone oxidoreductase intermediate-associated protein 30 domain-containing protein" evidence="1">
    <location>
        <begin position="26"/>
        <end position="194"/>
    </location>
</feature>
<gene>
    <name evidence="3" type="ORF">CMV30_17365</name>
</gene>
<evidence type="ECO:0000313" key="4">
    <source>
        <dbReference type="Proteomes" id="UP000217265"/>
    </source>
</evidence>
<protein>
    <recommendedName>
        <fullName evidence="2">NADH:ubiquinone oxidoreductase intermediate-associated protein 30 domain-containing protein</fullName>
    </recommendedName>
</protein>
<keyword evidence="1" id="KW-0732">Signal</keyword>
<keyword evidence="4" id="KW-1185">Reference proteome</keyword>
<dbReference type="AlphaFoldDB" id="A0A290QA55"/>
<accession>A0A290QA55</accession>
<evidence type="ECO:0000313" key="3">
    <source>
        <dbReference type="EMBL" id="ATC65575.1"/>
    </source>
</evidence>
<dbReference type="OrthoDB" id="5702921at2"/>
<dbReference type="EMBL" id="CP023344">
    <property type="protein sequence ID" value="ATC65575.1"/>
    <property type="molecule type" value="Genomic_DNA"/>
</dbReference>
<dbReference type="Proteomes" id="UP000217265">
    <property type="component" value="Chromosome"/>
</dbReference>